<evidence type="ECO:0000256" key="4">
    <source>
        <dbReference type="ARBA" id="ARBA00023002"/>
    </source>
</evidence>
<name>A0A9W7L9E5_9STRA</name>
<dbReference type="GO" id="GO:0016491">
    <property type="term" value="F:oxidoreductase activity"/>
    <property type="evidence" value="ECO:0007669"/>
    <property type="project" value="UniProtKB-KW"/>
</dbReference>
<dbReference type="AlphaFoldDB" id="A0A9W7L9E5"/>
<reference evidence="7" key="1">
    <citation type="journal article" date="2023" name="Commun. Biol.">
        <title>Genome analysis of Parmales, the sister group of diatoms, reveals the evolutionary specialization of diatoms from phago-mixotrophs to photoautotrophs.</title>
        <authorList>
            <person name="Ban H."/>
            <person name="Sato S."/>
            <person name="Yoshikawa S."/>
            <person name="Yamada K."/>
            <person name="Nakamura Y."/>
            <person name="Ichinomiya M."/>
            <person name="Sato N."/>
            <person name="Blanc-Mathieu R."/>
            <person name="Endo H."/>
            <person name="Kuwata A."/>
            <person name="Ogata H."/>
        </authorList>
    </citation>
    <scope>NUCLEOTIDE SEQUENCE [LARGE SCALE GENOMIC DNA]</scope>
</reference>
<dbReference type="Gene3D" id="3.50.50.60">
    <property type="entry name" value="FAD/NAD(P)-binding domain"/>
    <property type="match status" value="1"/>
</dbReference>
<evidence type="ECO:0000256" key="2">
    <source>
        <dbReference type="ARBA" id="ARBA00022630"/>
    </source>
</evidence>
<dbReference type="Pfam" id="PF01494">
    <property type="entry name" value="FAD_binding_3"/>
    <property type="match status" value="1"/>
</dbReference>
<accession>A0A9W7L9E5</accession>
<gene>
    <name evidence="6" type="ORF">TrCOL_g1782</name>
</gene>
<keyword evidence="3" id="KW-0274">FAD</keyword>
<evidence type="ECO:0000313" key="7">
    <source>
        <dbReference type="Proteomes" id="UP001165065"/>
    </source>
</evidence>
<dbReference type="PRINTS" id="PR00420">
    <property type="entry name" value="RNGMNOXGNASE"/>
</dbReference>
<dbReference type="InterPro" id="IPR002938">
    <property type="entry name" value="FAD-bd"/>
</dbReference>
<evidence type="ECO:0000259" key="5">
    <source>
        <dbReference type="Pfam" id="PF01494"/>
    </source>
</evidence>
<dbReference type="OrthoDB" id="655030at2759"/>
<dbReference type="GO" id="GO:0071949">
    <property type="term" value="F:FAD binding"/>
    <property type="evidence" value="ECO:0007669"/>
    <property type="project" value="InterPro"/>
</dbReference>
<comment type="caution">
    <text evidence="6">The sequence shown here is derived from an EMBL/GenBank/DDBJ whole genome shotgun (WGS) entry which is preliminary data.</text>
</comment>
<dbReference type="PANTHER" id="PTHR46496:SF1">
    <property type="entry name" value="ZEAXANTHIN EPOXIDASE, CHLOROPLASTIC"/>
    <property type="match status" value="1"/>
</dbReference>
<feature type="domain" description="FAD-binding" evidence="5">
    <location>
        <begin position="293"/>
        <end position="372"/>
    </location>
</feature>
<evidence type="ECO:0000256" key="1">
    <source>
        <dbReference type="ARBA" id="ARBA00001974"/>
    </source>
</evidence>
<sequence>MLKRGMDVTVYERTSAFARFGGPIQFASNALSVIKSIDDELFDRIMAKFTFTGTRTCGIKDGLRAEGFKMTNDAMSYLWDESKPADWFVKFPLKQCADLYGLPFTGVIDRPDLQEILIDECRKIKPDFLLNGNAVVGYESMGKGKGVKVKLADGSNPHADVLVGSDGIWSAVRGQMYGETIKGTSPNGKKKQGCTYSGYTVFAGETTLSTPDYYETGYKVYIGPQRYFVTSDVGEGRIQWYAFFALPPGTKKAPSGWGGSERDGQADPEEDLVQYIKSLHQGWSDEVHYVLDNTPKESVEQRDLYDRAPELLRSWADGNVVLCGDAVHPMMPNLGQGGCQAIEDAYVLTEMLANTKKTTDLEDTLKDFYKKRIVRVSIVQFLSRLASDLIINAFDTPWSPHDDKGKSWKSYLTFFWKPVLQLAIFPAQFAYLYSYYPSGNMGGIPKVLEEAWRKKHKPTSEMAFQEADRVRREGGKVKMTASFFQKAEEIGDKVEV</sequence>
<comment type="cofactor">
    <cofactor evidence="1">
        <name>FAD</name>
        <dbReference type="ChEBI" id="CHEBI:57692"/>
    </cofactor>
</comment>
<protein>
    <recommendedName>
        <fullName evidence="5">FAD-binding domain-containing protein</fullName>
    </recommendedName>
</protein>
<evidence type="ECO:0000313" key="6">
    <source>
        <dbReference type="EMBL" id="GMI42120.1"/>
    </source>
</evidence>
<dbReference type="PANTHER" id="PTHR46496">
    <property type="match status" value="1"/>
</dbReference>
<dbReference type="SUPFAM" id="SSF51905">
    <property type="entry name" value="FAD/NAD(P)-binding domain"/>
    <property type="match status" value="1"/>
</dbReference>
<keyword evidence="7" id="KW-1185">Reference proteome</keyword>
<keyword evidence="4" id="KW-0560">Oxidoreductase</keyword>
<keyword evidence="2" id="KW-0285">Flavoprotein</keyword>
<organism evidence="6 7">
    <name type="scientific">Triparma columacea</name>
    <dbReference type="NCBI Taxonomy" id="722753"/>
    <lineage>
        <taxon>Eukaryota</taxon>
        <taxon>Sar</taxon>
        <taxon>Stramenopiles</taxon>
        <taxon>Ochrophyta</taxon>
        <taxon>Bolidophyceae</taxon>
        <taxon>Parmales</taxon>
        <taxon>Triparmaceae</taxon>
        <taxon>Triparma</taxon>
    </lineage>
</organism>
<dbReference type="Proteomes" id="UP001165065">
    <property type="component" value="Unassembled WGS sequence"/>
</dbReference>
<dbReference type="InterPro" id="IPR036188">
    <property type="entry name" value="FAD/NAD-bd_sf"/>
</dbReference>
<evidence type="ECO:0000256" key="3">
    <source>
        <dbReference type="ARBA" id="ARBA00022827"/>
    </source>
</evidence>
<dbReference type="EMBL" id="BRYA01000165">
    <property type="protein sequence ID" value="GMI42120.1"/>
    <property type="molecule type" value="Genomic_DNA"/>
</dbReference>
<proteinExistence type="predicted"/>